<dbReference type="Pfam" id="PF15860">
    <property type="entry name" value="DUF4728"/>
    <property type="match status" value="1"/>
</dbReference>
<feature type="transmembrane region" description="Helical" evidence="5">
    <location>
        <begin position="58"/>
        <end position="79"/>
    </location>
</feature>
<evidence type="ECO:0000256" key="1">
    <source>
        <dbReference type="ARBA" id="ARBA00004127"/>
    </source>
</evidence>
<reference evidence="6 7" key="1">
    <citation type="journal article" date="2014" name="Nat. Commun.">
        <title>Molecular traces of alternative social organization in a termite genome.</title>
        <authorList>
            <person name="Terrapon N."/>
            <person name="Li C."/>
            <person name="Robertson H.M."/>
            <person name="Ji L."/>
            <person name="Meng X."/>
            <person name="Booth W."/>
            <person name="Chen Z."/>
            <person name="Childers C.P."/>
            <person name="Glastad K.M."/>
            <person name="Gokhale K."/>
            <person name="Gowin J."/>
            <person name="Gronenberg W."/>
            <person name="Hermansen R.A."/>
            <person name="Hu H."/>
            <person name="Hunt B.G."/>
            <person name="Huylmans A.K."/>
            <person name="Khalil S.M."/>
            <person name="Mitchell R.D."/>
            <person name="Munoz-Torres M.C."/>
            <person name="Mustard J.A."/>
            <person name="Pan H."/>
            <person name="Reese J.T."/>
            <person name="Scharf M.E."/>
            <person name="Sun F."/>
            <person name="Vogel H."/>
            <person name="Xiao J."/>
            <person name="Yang W."/>
            <person name="Yang Z."/>
            <person name="Yang Z."/>
            <person name="Zhou J."/>
            <person name="Zhu J."/>
            <person name="Brent C.S."/>
            <person name="Elsik C.G."/>
            <person name="Goodisman M.A."/>
            <person name="Liberles D.A."/>
            <person name="Roe R.M."/>
            <person name="Vargo E.L."/>
            <person name="Vilcinskas A."/>
            <person name="Wang J."/>
            <person name="Bornberg-Bauer E."/>
            <person name="Korb J."/>
            <person name="Zhang G."/>
            <person name="Liebig J."/>
        </authorList>
    </citation>
    <scope>NUCLEOTIDE SEQUENCE [LARGE SCALE GENOMIC DNA]</scope>
    <source>
        <tissue evidence="6">Whole organism</tissue>
    </source>
</reference>
<keyword evidence="7" id="KW-1185">Reference proteome</keyword>
<keyword evidence="2 5" id="KW-0812">Transmembrane</keyword>
<dbReference type="FunCoup" id="A0A067QPI0">
    <property type="interactions" value="47"/>
</dbReference>
<accession>A0A067QPI0</accession>
<name>A0A067QPI0_ZOONE</name>
<keyword evidence="4 5" id="KW-0472">Membrane</keyword>
<feature type="transmembrane region" description="Helical" evidence="5">
    <location>
        <begin position="21"/>
        <end position="46"/>
    </location>
</feature>
<feature type="transmembrane region" description="Helical" evidence="5">
    <location>
        <begin position="121"/>
        <end position="147"/>
    </location>
</feature>
<dbReference type="InParanoid" id="A0A067QPI0"/>
<comment type="subcellular location">
    <subcellularLocation>
        <location evidence="1">Endomembrane system</location>
        <topology evidence="1">Multi-pass membrane protein</topology>
    </subcellularLocation>
</comment>
<evidence type="ECO:0000256" key="5">
    <source>
        <dbReference type="SAM" id="Phobius"/>
    </source>
</evidence>
<evidence type="ECO:0000256" key="2">
    <source>
        <dbReference type="ARBA" id="ARBA00022692"/>
    </source>
</evidence>
<protein>
    <recommendedName>
        <fullName evidence="8">Transmembrane protein</fullName>
    </recommendedName>
</protein>
<feature type="transmembrane region" description="Helical" evidence="5">
    <location>
        <begin position="91"/>
        <end position="115"/>
    </location>
</feature>
<evidence type="ECO:0000256" key="4">
    <source>
        <dbReference type="ARBA" id="ARBA00023136"/>
    </source>
</evidence>
<dbReference type="PANTHER" id="PTHR12479">
    <property type="entry name" value="LYSOSOMAL-ASSOCIATED TRANSMEMBRANE PROTEIN"/>
    <property type="match status" value="1"/>
</dbReference>
<organism evidence="6 7">
    <name type="scientific">Zootermopsis nevadensis</name>
    <name type="common">Dampwood termite</name>
    <dbReference type="NCBI Taxonomy" id="136037"/>
    <lineage>
        <taxon>Eukaryota</taxon>
        <taxon>Metazoa</taxon>
        <taxon>Ecdysozoa</taxon>
        <taxon>Arthropoda</taxon>
        <taxon>Hexapoda</taxon>
        <taxon>Insecta</taxon>
        <taxon>Pterygota</taxon>
        <taxon>Neoptera</taxon>
        <taxon>Polyneoptera</taxon>
        <taxon>Dictyoptera</taxon>
        <taxon>Blattodea</taxon>
        <taxon>Blattoidea</taxon>
        <taxon>Termitoidae</taxon>
        <taxon>Termopsidae</taxon>
        <taxon>Zootermopsis</taxon>
    </lineage>
</organism>
<dbReference type="PANTHER" id="PTHR12479:SF10">
    <property type="entry name" value="LYSOSOMAL-ASSOCIATED TRANSMEMBRANE PROTEIN"/>
    <property type="match status" value="1"/>
</dbReference>
<dbReference type="InterPro" id="IPR031720">
    <property type="entry name" value="DUF4728"/>
</dbReference>
<dbReference type="GO" id="GO:0005765">
    <property type="term" value="C:lysosomal membrane"/>
    <property type="evidence" value="ECO:0007669"/>
    <property type="project" value="TreeGrafter"/>
</dbReference>
<gene>
    <name evidence="6" type="ORF">L798_14865</name>
</gene>
<evidence type="ECO:0008006" key="8">
    <source>
        <dbReference type="Google" id="ProtNLM"/>
    </source>
</evidence>
<dbReference type="EMBL" id="KK853100">
    <property type="protein sequence ID" value="KDR11362.1"/>
    <property type="molecule type" value="Genomic_DNA"/>
</dbReference>
<keyword evidence="3 5" id="KW-1133">Transmembrane helix</keyword>
<dbReference type="Proteomes" id="UP000027135">
    <property type="component" value="Unassembled WGS sequence"/>
</dbReference>
<sequence length="206" mass="22343">MAISKCLPVLKHFIGGYSLKTGAIFTGWLGLGADVLELVLSVVYFLAYGRQLPDWELLLVSAVGGCAVGGSVCGLLLYGAYKAKRSFLVPYLILGALGIISSSLVISIIGIYAVLHDFNTFAASMMLIGALIIVFLAYLWLIVFSYYQQLQKCTLLEHRGSVETVLTMPENGDVHTSHHKFLLRGKCDGAATGHIPDTKQLICDEK</sequence>
<evidence type="ECO:0000313" key="6">
    <source>
        <dbReference type="EMBL" id="KDR11362.1"/>
    </source>
</evidence>
<evidence type="ECO:0000313" key="7">
    <source>
        <dbReference type="Proteomes" id="UP000027135"/>
    </source>
</evidence>
<dbReference type="GO" id="GO:0012505">
    <property type="term" value="C:endomembrane system"/>
    <property type="evidence" value="ECO:0007669"/>
    <property type="project" value="UniProtKB-SubCell"/>
</dbReference>
<evidence type="ECO:0000256" key="3">
    <source>
        <dbReference type="ARBA" id="ARBA00022989"/>
    </source>
</evidence>
<dbReference type="InterPro" id="IPR051115">
    <property type="entry name" value="LAPTM_transporter"/>
</dbReference>
<dbReference type="AlphaFoldDB" id="A0A067QPI0"/>
<proteinExistence type="predicted"/>